<feature type="domain" description="SWIM-type" evidence="4">
    <location>
        <begin position="527"/>
        <end position="559"/>
    </location>
</feature>
<feature type="region of interest" description="Disordered" evidence="2">
    <location>
        <begin position="666"/>
        <end position="712"/>
    </location>
</feature>
<keyword evidence="3" id="KW-0732">Signal</keyword>
<accession>A0AAV2T1S4</accession>
<feature type="compositionally biased region" description="Polar residues" evidence="2">
    <location>
        <begin position="666"/>
        <end position="681"/>
    </location>
</feature>
<dbReference type="PROSITE" id="PS50966">
    <property type="entry name" value="ZF_SWIM"/>
    <property type="match status" value="1"/>
</dbReference>
<evidence type="ECO:0000313" key="6">
    <source>
        <dbReference type="Proteomes" id="UP001497525"/>
    </source>
</evidence>
<keyword evidence="1" id="KW-0862">Zinc</keyword>
<proteinExistence type="predicted"/>
<name>A0AAV2T1S4_CALDB</name>
<evidence type="ECO:0000256" key="2">
    <source>
        <dbReference type="SAM" id="MobiDB-lite"/>
    </source>
</evidence>
<comment type="caution">
    <text evidence="5">The sequence shown here is derived from an EMBL/GenBank/DDBJ whole genome shotgun (WGS) entry which is preliminary data.</text>
</comment>
<keyword evidence="1" id="KW-0863">Zinc-finger</keyword>
<sequence>MQFLANNGSSGLTLVSLWFFLSFLSLCWPTLADHSDVFSDMFIGKRFRSFAEFVCQLKEFESCVYVRFQIRSSVMSYPEDPCIYQSLLYLCKYADWGRASQSVGIRTARSKDRGCPARFTVIQNNGCLVVGPRCHNMKHNHFCSVMEYCLDPAVRRLSVNERADVVRMIKYGTPMSGIMQMVENEYGKYMTQKDVHNIRARYADTAVPAANWEQFAEVVSHGGRFRCTNSADGRIECVSFSLDEQVRLFTKYPEVICLDATYNVNRSRYCLLQFVITDGLGHGRAVMYSLMRSESAQMYGLAMDNLRSIMGCVNRIKTFVVDMHYAQMQALRSAFRSAKILLCHFHMTRAIRRKTKNRIIWGLVGRIMRTTSRVVFSHLCNRLRQKFPGFFIYFQRIWLSHVDKWAMCQTSGVISLGNLTNNRVESAHRWLKRDLFVGDTVFQCCKRIWLSARQTLVHYKCAVAASRIKRPTVPFNCDIAGLIPHLTRYAAEKLLREWRTRTRMDIRNGGGRWVIVAELLGAREMRNTVDTRFRRCSCMFNRLYSLPCRHLILVYIRRGISLKRLIDRSRWLESLQNGTEPPKIVYHAATTTARQSCPEIILLKRLREMKGTLSAQTYELLLSKSSTLFDLFQYVLRDEAGSTGNTNYIPPLRERIAGRCSDYETTSTVARPSTSSTQTKKSYAAPKRRLPAVDLDESEKENEQPTTSMSHS</sequence>
<dbReference type="InterPro" id="IPR048324">
    <property type="entry name" value="ZSWIM1-3_RNaseH-like"/>
</dbReference>
<feature type="signal peptide" evidence="3">
    <location>
        <begin position="1"/>
        <end position="32"/>
    </location>
</feature>
<evidence type="ECO:0000313" key="5">
    <source>
        <dbReference type="EMBL" id="CAL5131367.1"/>
    </source>
</evidence>
<reference evidence="5" key="1">
    <citation type="submission" date="2024-06" db="EMBL/GenBank/DDBJ databases">
        <authorList>
            <person name="Liu X."/>
            <person name="Lenzi L."/>
            <person name="Haldenby T S."/>
            <person name="Uol C."/>
        </authorList>
    </citation>
    <scope>NUCLEOTIDE SEQUENCE</scope>
</reference>
<dbReference type="AlphaFoldDB" id="A0AAV2T1S4"/>
<gene>
    <name evidence="5" type="ORF">CDAUBV1_LOCUS3785</name>
</gene>
<dbReference type="GO" id="GO:0008270">
    <property type="term" value="F:zinc ion binding"/>
    <property type="evidence" value="ECO:0007669"/>
    <property type="project" value="UniProtKB-KW"/>
</dbReference>
<dbReference type="PANTHER" id="PTHR31569">
    <property type="entry name" value="SWIM-TYPE DOMAIN-CONTAINING PROTEIN"/>
    <property type="match status" value="1"/>
</dbReference>
<feature type="chain" id="PRO_5043696614" description="SWIM-type domain-containing protein" evidence="3">
    <location>
        <begin position="33"/>
        <end position="712"/>
    </location>
</feature>
<evidence type="ECO:0000256" key="1">
    <source>
        <dbReference type="PROSITE-ProRule" id="PRU00325"/>
    </source>
</evidence>
<evidence type="ECO:0000259" key="4">
    <source>
        <dbReference type="PROSITE" id="PS50966"/>
    </source>
</evidence>
<evidence type="ECO:0000256" key="3">
    <source>
        <dbReference type="SAM" id="SignalP"/>
    </source>
</evidence>
<dbReference type="InterPro" id="IPR052579">
    <property type="entry name" value="Zinc_finger_SWIM"/>
</dbReference>
<dbReference type="PANTHER" id="PTHR31569:SF4">
    <property type="entry name" value="SWIM-TYPE DOMAIN-CONTAINING PROTEIN"/>
    <property type="match status" value="1"/>
</dbReference>
<keyword evidence="1" id="KW-0479">Metal-binding</keyword>
<dbReference type="EMBL" id="CAXLJL010000090">
    <property type="protein sequence ID" value="CAL5131367.1"/>
    <property type="molecule type" value="Genomic_DNA"/>
</dbReference>
<protein>
    <recommendedName>
        <fullName evidence="4">SWIM-type domain-containing protein</fullName>
    </recommendedName>
</protein>
<dbReference type="InterPro" id="IPR007527">
    <property type="entry name" value="Znf_SWIM"/>
</dbReference>
<dbReference type="Proteomes" id="UP001497525">
    <property type="component" value="Unassembled WGS sequence"/>
</dbReference>
<organism evidence="5 6">
    <name type="scientific">Calicophoron daubneyi</name>
    <name type="common">Rumen fluke</name>
    <name type="synonym">Paramphistomum daubneyi</name>
    <dbReference type="NCBI Taxonomy" id="300641"/>
    <lineage>
        <taxon>Eukaryota</taxon>
        <taxon>Metazoa</taxon>
        <taxon>Spiralia</taxon>
        <taxon>Lophotrochozoa</taxon>
        <taxon>Platyhelminthes</taxon>
        <taxon>Trematoda</taxon>
        <taxon>Digenea</taxon>
        <taxon>Plagiorchiida</taxon>
        <taxon>Pronocephalata</taxon>
        <taxon>Paramphistomoidea</taxon>
        <taxon>Paramphistomidae</taxon>
        <taxon>Calicophoron</taxon>
    </lineage>
</organism>
<dbReference type="Pfam" id="PF21056">
    <property type="entry name" value="ZSWIM1-3_RNaseH-like"/>
    <property type="match status" value="1"/>
</dbReference>